<dbReference type="InterPro" id="IPR036514">
    <property type="entry name" value="SGNH_hydro_sf"/>
</dbReference>
<dbReference type="PANTHER" id="PTHR45648">
    <property type="entry name" value="GDSL LIPASE/ACYLHYDROLASE FAMILY PROTEIN (AFU_ORTHOLOGUE AFUA_4G14700)"/>
    <property type="match status" value="1"/>
</dbReference>
<dbReference type="AlphaFoldDB" id="A0A5S6RAI9"/>
<organism evidence="2 3">
    <name type="scientific">Oryza sativa subsp. japonica</name>
    <name type="common">Rice</name>
    <dbReference type="NCBI Taxonomy" id="39947"/>
    <lineage>
        <taxon>Eukaryota</taxon>
        <taxon>Viridiplantae</taxon>
        <taxon>Streptophyta</taxon>
        <taxon>Embryophyta</taxon>
        <taxon>Tracheophyta</taxon>
        <taxon>Spermatophyta</taxon>
        <taxon>Magnoliopsida</taxon>
        <taxon>Liliopsida</taxon>
        <taxon>Poales</taxon>
        <taxon>Poaceae</taxon>
        <taxon>BOP clade</taxon>
        <taxon>Oryzoideae</taxon>
        <taxon>Oryzeae</taxon>
        <taxon>Oryzinae</taxon>
        <taxon>Oryza</taxon>
        <taxon>Oryza sativa</taxon>
    </lineage>
</organism>
<dbReference type="PANTHER" id="PTHR45648:SF148">
    <property type="entry name" value="OS06G0725200 PROTEIN"/>
    <property type="match status" value="1"/>
</dbReference>
<reference evidence="3" key="1">
    <citation type="journal article" date="2005" name="Nature">
        <title>The map-based sequence of the rice genome.</title>
        <authorList>
            <consortium name="International rice genome sequencing project (IRGSP)"/>
            <person name="Matsumoto T."/>
            <person name="Wu J."/>
            <person name="Kanamori H."/>
            <person name="Katayose Y."/>
            <person name="Fujisawa M."/>
            <person name="Namiki N."/>
            <person name="Mizuno H."/>
            <person name="Yamamoto K."/>
            <person name="Antonio B.A."/>
            <person name="Baba T."/>
            <person name="Sakata K."/>
            <person name="Nagamura Y."/>
            <person name="Aoki H."/>
            <person name="Arikawa K."/>
            <person name="Arita K."/>
            <person name="Bito T."/>
            <person name="Chiden Y."/>
            <person name="Fujitsuka N."/>
            <person name="Fukunaka R."/>
            <person name="Hamada M."/>
            <person name="Harada C."/>
            <person name="Hayashi A."/>
            <person name="Hijishita S."/>
            <person name="Honda M."/>
            <person name="Hosokawa S."/>
            <person name="Ichikawa Y."/>
            <person name="Idonuma A."/>
            <person name="Iijima M."/>
            <person name="Ikeda M."/>
            <person name="Ikeno M."/>
            <person name="Ito K."/>
            <person name="Ito S."/>
            <person name="Ito T."/>
            <person name="Ito Y."/>
            <person name="Ito Y."/>
            <person name="Iwabuchi A."/>
            <person name="Kamiya K."/>
            <person name="Karasawa W."/>
            <person name="Kurita K."/>
            <person name="Katagiri S."/>
            <person name="Kikuta A."/>
            <person name="Kobayashi H."/>
            <person name="Kobayashi N."/>
            <person name="Machita K."/>
            <person name="Maehara T."/>
            <person name="Masukawa M."/>
            <person name="Mizubayashi T."/>
            <person name="Mukai Y."/>
            <person name="Nagasaki H."/>
            <person name="Nagata Y."/>
            <person name="Naito S."/>
            <person name="Nakashima M."/>
            <person name="Nakama Y."/>
            <person name="Nakamichi Y."/>
            <person name="Nakamura M."/>
            <person name="Meguro A."/>
            <person name="Negishi M."/>
            <person name="Ohta I."/>
            <person name="Ohta T."/>
            <person name="Okamoto M."/>
            <person name="Ono N."/>
            <person name="Saji S."/>
            <person name="Sakaguchi M."/>
            <person name="Sakai K."/>
            <person name="Shibata M."/>
            <person name="Shimokawa T."/>
            <person name="Song J."/>
            <person name="Takazaki Y."/>
            <person name="Terasawa K."/>
            <person name="Tsugane M."/>
            <person name="Tsuji K."/>
            <person name="Ueda S."/>
            <person name="Waki K."/>
            <person name="Yamagata H."/>
            <person name="Yamamoto M."/>
            <person name="Yamamoto S."/>
            <person name="Yamane H."/>
            <person name="Yoshiki S."/>
            <person name="Yoshihara R."/>
            <person name="Yukawa K."/>
            <person name="Zhong H."/>
            <person name="Yano M."/>
            <person name="Yuan Q."/>
            <person name="Ouyang S."/>
            <person name="Liu J."/>
            <person name="Jones K.M."/>
            <person name="Gansberger K."/>
            <person name="Moffat K."/>
            <person name="Hill J."/>
            <person name="Bera J."/>
            <person name="Fadrosh D."/>
            <person name="Jin S."/>
            <person name="Johri S."/>
            <person name="Kim M."/>
            <person name="Overton L."/>
            <person name="Reardon M."/>
            <person name="Tsitrin T."/>
            <person name="Vuong H."/>
            <person name="Weaver B."/>
            <person name="Ciecko A."/>
            <person name="Tallon L."/>
            <person name="Jackson J."/>
            <person name="Pai G."/>
            <person name="Aken S.V."/>
            <person name="Utterback T."/>
            <person name="Reidmuller S."/>
            <person name="Feldblyum T."/>
            <person name="Hsiao J."/>
            <person name="Zismann V."/>
            <person name="Iobst S."/>
            <person name="de Vazeille A.R."/>
            <person name="Buell C.R."/>
            <person name="Ying K."/>
            <person name="Li Y."/>
            <person name="Lu T."/>
            <person name="Huang Y."/>
            <person name="Zhao Q."/>
            <person name="Feng Q."/>
            <person name="Zhang L."/>
            <person name="Zhu J."/>
            <person name="Weng Q."/>
            <person name="Mu J."/>
            <person name="Lu Y."/>
            <person name="Fan D."/>
            <person name="Liu Y."/>
            <person name="Guan J."/>
            <person name="Zhang Y."/>
            <person name="Yu S."/>
            <person name="Liu X."/>
            <person name="Zhang Y."/>
            <person name="Hong G."/>
            <person name="Han B."/>
            <person name="Choisne N."/>
            <person name="Demange N."/>
            <person name="Orjeda G."/>
            <person name="Samain S."/>
            <person name="Cattolico L."/>
            <person name="Pelletier E."/>
            <person name="Couloux A."/>
            <person name="Segurens B."/>
            <person name="Wincker P."/>
            <person name="D'Hont A."/>
            <person name="Scarpelli C."/>
            <person name="Weissenbach J."/>
            <person name="Salanoubat M."/>
            <person name="Quetier F."/>
            <person name="Yu Y."/>
            <person name="Kim H.R."/>
            <person name="Rambo T."/>
            <person name="Currie J."/>
            <person name="Collura K."/>
            <person name="Luo M."/>
            <person name="Yang T."/>
            <person name="Ammiraju J.S.S."/>
            <person name="Engler F."/>
            <person name="Soderlund C."/>
            <person name="Wing R.A."/>
            <person name="Palmer L.E."/>
            <person name="de la Bastide M."/>
            <person name="Spiegel L."/>
            <person name="Nascimento L."/>
            <person name="Zutavern T."/>
            <person name="O'Shaughnessy A."/>
            <person name="Dike S."/>
            <person name="Dedhia N."/>
            <person name="Preston R."/>
            <person name="Balija V."/>
            <person name="McCombie W.R."/>
            <person name="Chow T."/>
            <person name="Chen H."/>
            <person name="Chung M."/>
            <person name="Chen C."/>
            <person name="Shaw J."/>
            <person name="Wu H."/>
            <person name="Hsiao K."/>
            <person name="Chao Y."/>
            <person name="Chu M."/>
            <person name="Cheng C."/>
            <person name="Hour A."/>
            <person name="Lee P."/>
            <person name="Lin S."/>
            <person name="Lin Y."/>
            <person name="Liou J."/>
            <person name="Liu S."/>
            <person name="Hsing Y."/>
            <person name="Raghuvanshi S."/>
            <person name="Mohanty A."/>
            <person name="Bharti A.K."/>
            <person name="Gaur A."/>
            <person name="Gupta V."/>
            <person name="Kumar D."/>
            <person name="Ravi V."/>
            <person name="Vij S."/>
            <person name="Kapur A."/>
            <person name="Khurana P."/>
            <person name="Khurana P."/>
            <person name="Khurana J.P."/>
            <person name="Tyagi A.K."/>
            <person name="Gaikwad K."/>
            <person name="Singh A."/>
            <person name="Dalal V."/>
            <person name="Srivastava S."/>
            <person name="Dixit A."/>
            <person name="Pal A.K."/>
            <person name="Ghazi I.A."/>
            <person name="Yadav M."/>
            <person name="Pandit A."/>
            <person name="Bhargava A."/>
            <person name="Sureshbabu K."/>
            <person name="Batra K."/>
            <person name="Sharma T.R."/>
            <person name="Mohapatra T."/>
            <person name="Singh N.K."/>
            <person name="Messing J."/>
            <person name="Nelson A.B."/>
            <person name="Fuks G."/>
            <person name="Kavchok S."/>
            <person name="Keizer G."/>
            <person name="Linton E."/>
            <person name="Llaca V."/>
            <person name="Song R."/>
            <person name="Tanyolac B."/>
            <person name="Young S."/>
            <person name="Ho-Il K."/>
            <person name="Hahn J.H."/>
            <person name="Sangsakoo G."/>
            <person name="Vanavichit A."/>
            <person name="de Mattos Luiz.A.T."/>
            <person name="Zimmer P.D."/>
            <person name="Malone G."/>
            <person name="Dellagostin O."/>
            <person name="de Oliveira A.C."/>
            <person name="Bevan M."/>
            <person name="Bancroft I."/>
            <person name="Minx P."/>
            <person name="Cordum H."/>
            <person name="Wilson R."/>
            <person name="Cheng Z."/>
            <person name="Jin W."/>
            <person name="Jiang J."/>
            <person name="Leong S.A."/>
            <person name="Iwama H."/>
            <person name="Gojobori T."/>
            <person name="Itoh T."/>
            <person name="Niimura Y."/>
            <person name="Fujii Y."/>
            <person name="Habara T."/>
            <person name="Sakai H."/>
            <person name="Sato Y."/>
            <person name="Wilson G."/>
            <person name="Kumar K."/>
            <person name="McCouch S."/>
            <person name="Juretic N."/>
            <person name="Hoen D."/>
            <person name="Wright S."/>
            <person name="Bruskiewich R."/>
            <person name="Bureau T."/>
            <person name="Miyao A."/>
            <person name="Hirochika H."/>
            <person name="Nishikawa T."/>
            <person name="Kadowaki K."/>
            <person name="Sugiura M."/>
            <person name="Burr B."/>
            <person name="Sasaki T."/>
        </authorList>
    </citation>
    <scope>NUCLEOTIDE SEQUENCE [LARGE SCALE GENOMIC DNA]</scope>
    <source>
        <strain evidence="3">cv. Nipponbare</strain>
    </source>
</reference>
<gene>
    <name evidence="2" type="primary">OSJNBa0061H20.2</name>
</gene>
<proteinExistence type="predicted"/>
<evidence type="ECO:0000313" key="3">
    <source>
        <dbReference type="Proteomes" id="UP000000763"/>
    </source>
</evidence>
<dbReference type="GO" id="GO:0016787">
    <property type="term" value="F:hydrolase activity"/>
    <property type="evidence" value="ECO:0007669"/>
    <property type="project" value="UniProtKB-KW"/>
</dbReference>
<evidence type="ECO:0000256" key="1">
    <source>
        <dbReference type="ARBA" id="ARBA00022801"/>
    </source>
</evidence>
<protein>
    <recommendedName>
        <fullName evidence="4">GDSL esterase/lipase</fullName>
    </recommendedName>
</protein>
<sequence length="150" mass="16230">MEEVVGKPPCRSAPRIAGAAADCQDFYQFSCRRYTGTPAHICISKQTRSQMLFSTLNSMVMGTLGVAADSGTGGFTNTDSACCGSGIMGAEDDCLPNSTLCTDHEGFLFWDRVHPSQRSAQLTAATFYDGMSHFTTPFNFKQLVAKKMTD</sequence>
<evidence type="ECO:0000313" key="2">
    <source>
        <dbReference type="EMBL" id="AAM08838.1"/>
    </source>
</evidence>
<name>A0A5S6RAI9_ORYSJ</name>
<accession>A0A5S6RAI9</accession>
<dbReference type="Gene3D" id="3.40.50.1110">
    <property type="entry name" value="SGNH hydrolase"/>
    <property type="match status" value="1"/>
</dbReference>
<evidence type="ECO:0008006" key="4">
    <source>
        <dbReference type="Google" id="ProtNLM"/>
    </source>
</evidence>
<keyword evidence="1" id="KW-0378">Hydrolase</keyword>
<dbReference type="EMBL" id="AC113337">
    <property type="protein sequence ID" value="AAM08838.1"/>
    <property type="molecule type" value="Genomic_DNA"/>
</dbReference>
<dbReference type="InterPro" id="IPR051058">
    <property type="entry name" value="GDSL_Est/Lipase"/>
</dbReference>
<dbReference type="Proteomes" id="UP000000763">
    <property type="component" value="Chromosome 10"/>
</dbReference>
<reference evidence="3" key="2">
    <citation type="journal article" date="2008" name="Nucleic Acids Res.">
        <title>The rice annotation project database (RAP-DB): 2008 update.</title>
        <authorList>
            <consortium name="The rice annotation project (RAP)"/>
        </authorList>
    </citation>
    <scope>GENOME REANNOTATION</scope>
    <source>
        <strain evidence="3">cv. Nipponbare</strain>
    </source>
</reference>